<keyword evidence="2" id="KW-0805">Transcription regulation</keyword>
<dbReference type="Pfam" id="PF02536">
    <property type="entry name" value="mTERF"/>
    <property type="match status" value="2"/>
</dbReference>
<feature type="non-terminal residue" evidence="4">
    <location>
        <position position="1"/>
    </location>
</feature>
<evidence type="ECO:0000313" key="4">
    <source>
        <dbReference type="EMBL" id="KDO48178.1"/>
    </source>
</evidence>
<keyword evidence="5" id="KW-1185">Reference proteome</keyword>
<sequence length="255" mass="29657">FVFSTSKYVHFDTPEKPDSVIRFFINHDFSKTHILAVIRRRPQFLLTSTERTYAPKFVGSISGLSSPDLAKVLYAKPSVLHRSLHKQIIPSFKFFKGLLKFDESTNMECHSHINLFLCTRPSIFVLISELFRENVEKLKGMRFDPKEIKFGLAVFGLSEEEIFKAFLKNLLCMESSEDKIMAIMDYFVRKMGCKALFVAECPSLTTFSLEKKRIVPRAQLLKKLFLKRFVNHYKEEASQLLKLYDEKLMLGNYAL</sequence>
<dbReference type="GO" id="GO:0009658">
    <property type="term" value="P:chloroplast organization"/>
    <property type="evidence" value="ECO:0000318"/>
    <property type="project" value="GO_Central"/>
</dbReference>
<dbReference type="SMART" id="SM00733">
    <property type="entry name" value="Mterf"/>
    <property type="match status" value="5"/>
</dbReference>
<proteinExistence type="inferred from homology"/>
<evidence type="ECO:0000256" key="2">
    <source>
        <dbReference type="ARBA" id="ARBA00022472"/>
    </source>
</evidence>
<evidence type="ECO:0000256" key="1">
    <source>
        <dbReference type="ARBA" id="ARBA00007692"/>
    </source>
</evidence>
<dbReference type="EMBL" id="KK785150">
    <property type="protein sequence ID" value="KDO48178.1"/>
    <property type="molecule type" value="Genomic_DNA"/>
</dbReference>
<organism evidence="4 5">
    <name type="scientific">Citrus sinensis</name>
    <name type="common">Sweet orange</name>
    <name type="synonym">Citrus aurantium var. sinensis</name>
    <dbReference type="NCBI Taxonomy" id="2711"/>
    <lineage>
        <taxon>Eukaryota</taxon>
        <taxon>Viridiplantae</taxon>
        <taxon>Streptophyta</taxon>
        <taxon>Embryophyta</taxon>
        <taxon>Tracheophyta</taxon>
        <taxon>Spermatophyta</taxon>
        <taxon>Magnoliopsida</taxon>
        <taxon>eudicotyledons</taxon>
        <taxon>Gunneridae</taxon>
        <taxon>Pentapetalae</taxon>
        <taxon>rosids</taxon>
        <taxon>malvids</taxon>
        <taxon>Sapindales</taxon>
        <taxon>Rutaceae</taxon>
        <taxon>Aurantioideae</taxon>
        <taxon>Citrus</taxon>
    </lineage>
</organism>
<dbReference type="STRING" id="2711.A0A067DZG3"/>
<reference evidence="4 5" key="1">
    <citation type="submission" date="2014-04" db="EMBL/GenBank/DDBJ databases">
        <authorList>
            <consortium name="International Citrus Genome Consortium"/>
            <person name="Gmitter F."/>
            <person name="Chen C."/>
            <person name="Farmerie W."/>
            <person name="Harkins T."/>
            <person name="Desany B."/>
            <person name="Mohiuddin M."/>
            <person name="Kodira C."/>
            <person name="Borodovsky M."/>
            <person name="Lomsadze A."/>
            <person name="Burns P."/>
            <person name="Jenkins J."/>
            <person name="Prochnik S."/>
            <person name="Shu S."/>
            <person name="Chapman J."/>
            <person name="Pitluck S."/>
            <person name="Schmutz J."/>
            <person name="Rokhsar D."/>
        </authorList>
    </citation>
    <scope>NUCLEOTIDE SEQUENCE</scope>
</reference>
<dbReference type="AlphaFoldDB" id="A0A067DZG3"/>
<accession>A0A067DZG3</accession>
<evidence type="ECO:0000313" key="5">
    <source>
        <dbReference type="Proteomes" id="UP000027120"/>
    </source>
</evidence>
<keyword evidence="3" id="KW-0809">Transit peptide</keyword>
<dbReference type="Proteomes" id="UP000027120">
    <property type="component" value="Unassembled WGS sequence"/>
</dbReference>
<dbReference type="GO" id="GO:0003676">
    <property type="term" value="F:nucleic acid binding"/>
    <property type="evidence" value="ECO:0007669"/>
    <property type="project" value="InterPro"/>
</dbReference>
<dbReference type="PANTHER" id="PTHR13068">
    <property type="entry name" value="CGI-12 PROTEIN-RELATED"/>
    <property type="match status" value="1"/>
</dbReference>
<gene>
    <name evidence="4" type="ORF">CISIN_1g044769mg</name>
</gene>
<dbReference type="InterPro" id="IPR003690">
    <property type="entry name" value="MTERF"/>
</dbReference>
<dbReference type="Gene3D" id="1.25.70.10">
    <property type="entry name" value="Transcription termination factor 3, mitochondrial"/>
    <property type="match status" value="1"/>
</dbReference>
<dbReference type="PANTHER" id="PTHR13068:SF166">
    <property type="entry name" value="TRANSCRIPTION TERMINATION FACTOR MTERF15, MITOCHONDRIAL-LIKE"/>
    <property type="match status" value="1"/>
</dbReference>
<evidence type="ECO:0000256" key="3">
    <source>
        <dbReference type="ARBA" id="ARBA00022946"/>
    </source>
</evidence>
<protein>
    <recommendedName>
        <fullName evidence="6">Mitochodrial transcription termination factor-related protein</fullName>
    </recommendedName>
</protein>
<dbReference type="InterPro" id="IPR038538">
    <property type="entry name" value="MTERF_sf"/>
</dbReference>
<keyword evidence="2" id="KW-0804">Transcription</keyword>
<keyword evidence="2" id="KW-0806">Transcription termination</keyword>
<dbReference type="GO" id="GO:0009507">
    <property type="term" value="C:chloroplast"/>
    <property type="evidence" value="ECO:0000318"/>
    <property type="project" value="GO_Central"/>
</dbReference>
<evidence type="ECO:0008006" key="6">
    <source>
        <dbReference type="Google" id="ProtNLM"/>
    </source>
</evidence>
<dbReference type="GO" id="GO:0006353">
    <property type="term" value="P:DNA-templated transcription termination"/>
    <property type="evidence" value="ECO:0007669"/>
    <property type="project" value="UniProtKB-KW"/>
</dbReference>
<comment type="similarity">
    <text evidence="1">Belongs to the mTERF family.</text>
</comment>
<name>A0A067DZG3_CITSI</name>